<proteinExistence type="predicted"/>
<protein>
    <submittedName>
        <fullName evidence="1">Uncharacterized protein</fullName>
    </submittedName>
</protein>
<organism evidence="1 2">
    <name type="scientific">Glutamicibacter ardleyensis</name>
    <dbReference type="NCBI Taxonomy" id="225894"/>
    <lineage>
        <taxon>Bacteria</taxon>
        <taxon>Bacillati</taxon>
        <taxon>Actinomycetota</taxon>
        <taxon>Actinomycetes</taxon>
        <taxon>Micrococcales</taxon>
        <taxon>Micrococcaceae</taxon>
        <taxon>Glutamicibacter</taxon>
    </lineage>
</organism>
<accession>A0ABQ2DNA6</accession>
<dbReference type="Proteomes" id="UP000606115">
    <property type="component" value="Unassembled WGS sequence"/>
</dbReference>
<sequence length="183" mass="20585">MRWESFFEDLEAQAEAQHAAQLRDEIAEGIRVERATENMRNRLLEMQSSTVDVKLTGGVELNARLGPVATEYFCLENDGTRWLVRWLALRSLGVPSMKLNQGGRLSPIKFAAVVRGVLRDRQRVVIYDVSGQMAAEGTLWQVGADFLIIAIHPRDEFARDRSITGYQLIPLETIGWLQVAGSN</sequence>
<name>A0ABQ2DNA6_9MICC</name>
<dbReference type="RefSeq" id="WP_188685698.1">
    <property type="nucleotide sequence ID" value="NZ_BMKX01000005.1"/>
</dbReference>
<dbReference type="GeneID" id="303304528"/>
<reference evidence="2" key="1">
    <citation type="journal article" date="2019" name="Int. J. Syst. Evol. Microbiol.">
        <title>The Global Catalogue of Microorganisms (GCM) 10K type strain sequencing project: providing services to taxonomists for standard genome sequencing and annotation.</title>
        <authorList>
            <consortium name="The Broad Institute Genomics Platform"/>
            <consortium name="The Broad Institute Genome Sequencing Center for Infectious Disease"/>
            <person name="Wu L."/>
            <person name="Ma J."/>
        </authorList>
    </citation>
    <scope>NUCLEOTIDE SEQUENCE [LARGE SCALE GENOMIC DNA]</scope>
    <source>
        <strain evidence="2">CGMCC 1.3685</strain>
    </source>
</reference>
<keyword evidence="2" id="KW-1185">Reference proteome</keyword>
<evidence type="ECO:0000313" key="2">
    <source>
        <dbReference type="Proteomes" id="UP000606115"/>
    </source>
</evidence>
<gene>
    <name evidence="1" type="ORF">GCM10007173_21720</name>
</gene>
<evidence type="ECO:0000313" key="1">
    <source>
        <dbReference type="EMBL" id="GGJ62468.1"/>
    </source>
</evidence>
<dbReference type="EMBL" id="BMKX01000005">
    <property type="protein sequence ID" value="GGJ62468.1"/>
    <property type="molecule type" value="Genomic_DNA"/>
</dbReference>
<comment type="caution">
    <text evidence="1">The sequence shown here is derived from an EMBL/GenBank/DDBJ whole genome shotgun (WGS) entry which is preliminary data.</text>
</comment>